<dbReference type="InterPro" id="IPR036388">
    <property type="entry name" value="WH-like_DNA-bd_sf"/>
</dbReference>
<gene>
    <name evidence="3" type="ORF">CcCBS67573_g01087</name>
</gene>
<dbReference type="PANTHER" id="PTHR20973">
    <property type="entry name" value="NON-SMC ELEMENT 1-RELATED"/>
    <property type="match status" value="1"/>
</dbReference>
<keyword evidence="1" id="KW-0234">DNA repair</keyword>
<keyword evidence="1" id="KW-0479">Metal-binding</keyword>
<keyword evidence="1" id="KW-0808">Transferase</keyword>
<protein>
    <recommendedName>
        <fullName evidence="1">Non-structural maintenance of chromosomes element 1 homolog</fullName>
        <ecNumber evidence="1">2.3.2.27</ecNumber>
    </recommendedName>
</protein>
<keyword evidence="1" id="KW-0233">DNA recombination</keyword>
<evidence type="ECO:0000313" key="4">
    <source>
        <dbReference type="Proteomes" id="UP000320333"/>
    </source>
</evidence>
<dbReference type="PANTHER" id="PTHR20973:SF0">
    <property type="entry name" value="NON-STRUCTURAL MAINTENANCE OF CHROMOSOMES ELEMENT 1 HOMOLOG"/>
    <property type="match status" value="1"/>
</dbReference>
<dbReference type="STRING" id="246404.A0A507FMT9"/>
<accession>A0A507FMT9</accession>
<dbReference type="Pfam" id="PF07574">
    <property type="entry name" value="SMC_Nse1"/>
    <property type="match status" value="1"/>
</dbReference>
<feature type="compositionally biased region" description="Low complexity" evidence="2">
    <location>
        <begin position="256"/>
        <end position="266"/>
    </location>
</feature>
<dbReference type="GO" id="GO:0000724">
    <property type="term" value="P:double-strand break repair via homologous recombination"/>
    <property type="evidence" value="ECO:0007669"/>
    <property type="project" value="TreeGrafter"/>
</dbReference>
<comment type="function">
    <text evidence="1">Acts in a DNA repair pathway for removal of UV-induced DNA damage that is distinct from classical nucleotide excision repair and in repair of ionizing radiation damage. Functions in homologous recombination repair of DNA double strand breaks and in recovery of stalled replication forks.</text>
</comment>
<keyword evidence="1" id="KW-0539">Nucleus</keyword>
<dbReference type="Gene3D" id="3.90.1150.220">
    <property type="match status" value="1"/>
</dbReference>
<dbReference type="InterPro" id="IPR011513">
    <property type="entry name" value="Nse1"/>
</dbReference>
<evidence type="ECO:0000256" key="1">
    <source>
        <dbReference type="RuleBase" id="RU368018"/>
    </source>
</evidence>
<dbReference type="EC" id="2.3.2.27" evidence="1"/>
<dbReference type="AlphaFoldDB" id="A0A507FMT9"/>
<organism evidence="3 4">
    <name type="scientific">Chytriomyces confervae</name>
    <dbReference type="NCBI Taxonomy" id="246404"/>
    <lineage>
        <taxon>Eukaryota</taxon>
        <taxon>Fungi</taxon>
        <taxon>Fungi incertae sedis</taxon>
        <taxon>Chytridiomycota</taxon>
        <taxon>Chytridiomycota incertae sedis</taxon>
        <taxon>Chytridiomycetes</taxon>
        <taxon>Chytridiales</taxon>
        <taxon>Chytriomycetaceae</taxon>
        <taxon>Chytriomyces</taxon>
    </lineage>
</organism>
<dbReference type="GO" id="GO:0005634">
    <property type="term" value="C:nucleus"/>
    <property type="evidence" value="ECO:0007669"/>
    <property type="project" value="UniProtKB-SubCell"/>
</dbReference>
<dbReference type="InterPro" id="IPR013083">
    <property type="entry name" value="Znf_RING/FYVE/PHD"/>
</dbReference>
<keyword evidence="1" id="KW-0227">DNA damage</keyword>
<keyword evidence="4" id="KW-1185">Reference proteome</keyword>
<sequence>MGARKNTAASESGSDNEAEQDLQSASLEAMCTSVTHQQRLFVHLLLASDHLRKGASTDNMRALHRHCCETAGVRCDPDQLSAFASSLNEHLALLDLELASIADPDTGVLFWALVNTSADQVSQLATSRTANDIAFIKRLIQLIMTADDDVYQISMHDALRESKLGKFTLAESEALIESLVDNGWFSKNENGWLTLGLRALMELKSYLRQEFEESVQFCSVCKEIITTHYERCGVASCPGRLHKNCARRLFAGSRRATAGGSSTTASGERKCPHEGCGSVWEGITPTPDLNGGSSNATRKRRAQEVDTAFFEKRRRDGEDSEGDTQVDAGETGASQERIADEEDEDEE</sequence>
<dbReference type="EMBL" id="QEAP01000017">
    <property type="protein sequence ID" value="TPX77644.1"/>
    <property type="molecule type" value="Genomic_DNA"/>
</dbReference>
<dbReference type="Proteomes" id="UP000320333">
    <property type="component" value="Unassembled WGS sequence"/>
</dbReference>
<comment type="catalytic activity">
    <reaction evidence="1">
        <text>S-ubiquitinyl-[E2 ubiquitin-conjugating enzyme]-L-cysteine + [acceptor protein]-L-lysine = [E2 ubiquitin-conjugating enzyme]-L-cysteine + N(6)-ubiquitinyl-[acceptor protein]-L-lysine.</text>
        <dbReference type="EC" id="2.3.2.27"/>
    </reaction>
</comment>
<comment type="subcellular location">
    <subcellularLocation>
        <location evidence="1">Nucleus</location>
    </subcellularLocation>
</comment>
<name>A0A507FMT9_9FUNG</name>
<evidence type="ECO:0000313" key="3">
    <source>
        <dbReference type="EMBL" id="TPX77644.1"/>
    </source>
</evidence>
<dbReference type="OrthoDB" id="185455at2759"/>
<dbReference type="Gene3D" id="1.10.10.10">
    <property type="entry name" value="Winged helix-like DNA-binding domain superfamily/Winged helix DNA-binding domain"/>
    <property type="match status" value="1"/>
</dbReference>
<keyword evidence="1" id="KW-0833">Ubl conjugation pathway</keyword>
<feature type="region of interest" description="Disordered" evidence="2">
    <location>
        <begin position="1"/>
        <end position="21"/>
    </location>
</feature>
<dbReference type="GO" id="GO:0030915">
    <property type="term" value="C:Smc5-Smc6 complex"/>
    <property type="evidence" value="ECO:0007669"/>
    <property type="project" value="UniProtKB-UniRule"/>
</dbReference>
<proteinExistence type="inferred from homology"/>
<dbReference type="Gene3D" id="3.30.40.10">
    <property type="entry name" value="Zinc/RING finger domain, C3HC4 (zinc finger)"/>
    <property type="match status" value="1"/>
</dbReference>
<evidence type="ECO:0000256" key="2">
    <source>
        <dbReference type="SAM" id="MobiDB-lite"/>
    </source>
</evidence>
<comment type="subunit">
    <text evidence="1">Component of the Smc5-Smc6 complex.</text>
</comment>
<comment type="similarity">
    <text evidence="1">Belongs to the NSE1 family.</text>
</comment>
<comment type="caution">
    <text evidence="3">The sequence shown here is derived from an EMBL/GenBank/DDBJ whole genome shotgun (WGS) entry which is preliminary data.</text>
</comment>
<dbReference type="GO" id="GO:0061630">
    <property type="term" value="F:ubiquitin protein ligase activity"/>
    <property type="evidence" value="ECO:0007669"/>
    <property type="project" value="UniProtKB-EC"/>
</dbReference>
<keyword evidence="1" id="KW-0862">Zinc</keyword>
<feature type="region of interest" description="Disordered" evidence="2">
    <location>
        <begin position="256"/>
        <end position="347"/>
    </location>
</feature>
<reference evidence="3 4" key="1">
    <citation type="journal article" date="2019" name="Sci. Rep.">
        <title>Comparative genomics of chytrid fungi reveal insights into the obligate biotrophic and pathogenic lifestyle of Synchytrium endobioticum.</title>
        <authorList>
            <person name="van de Vossenberg B.T.L.H."/>
            <person name="Warris S."/>
            <person name="Nguyen H.D.T."/>
            <person name="van Gent-Pelzer M.P.E."/>
            <person name="Joly D.L."/>
            <person name="van de Geest H.C."/>
            <person name="Bonants P.J.M."/>
            <person name="Smith D.S."/>
            <person name="Levesque C.A."/>
            <person name="van der Lee T.A.J."/>
        </authorList>
    </citation>
    <scope>NUCLEOTIDE SEQUENCE [LARGE SCALE GENOMIC DNA]</scope>
    <source>
        <strain evidence="3 4">CBS 675.73</strain>
    </source>
</reference>
<keyword evidence="1" id="KW-0863">Zinc-finger</keyword>
<dbReference type="GO" id="GO:0008270">
    <property type="term" value="F:zinc ion binding"/>
    <property type="evidence" value="ECO:0007669"/>
    <property type="project" value="UniProtKB-KW"/>
</dbReference>